<dbReference type="InterPro" id="IPR050492">
    <property type="entry name" value="Bact_metal-bind_prot9"/>
</dbReference>
<evidence type="ECO:0000256" key="1">
    <source>
        <dbReference type="SAM" id="SignalP"/>
    </source>
</evidence>
<evidence type="ECO:0000313" key="3">
    <source>
        <dbReference type="Proteomes" id="UP001564408"/>
    </source>
</evidence>
<keyword evidence="3" id="KW-1185">Reference proteome</keyword>
<dbReference type="Pfam" id="PF01297">
    <property type="entry name" value="ZnuA"/>
    <property type="match status" value="1"/>
</dbReference>
<keyword evidence="1" id="KW-0732">Signal</keyword>
<dbReference type="EMBL" id="JBDKXB010000005">
    <property type="protein sequence ID" value="MEY6431947.1"/>
    <property type="molecule type" value="Genomic_DNA"/>
</dbReference>
<dbReference type="InterPro" id="IPR006127">
    <property type="entry name" value="ZnuA-like"/>
</dbReference>
<sequence length="296" mass="31578">MIKWLSGLLLFLIVGAAQATVSIVATTSAMGMLSNTVGGDAVSVRVLAPPDRDAHYLSARPSHMAALRGADLVVAVGAELEIGWLPAALQGAANPSLNPGQPGYFEAAAHVELIGVGGPADRALGDVHPSGNPHVNMDPIRMAQAGRALAERLARLDPANADRFRANAESFVRQVESRMPAWEARVQGAPGVVFYHEDADYLAFRLNVPILGFVEPLPGIPPTARHLRDLVRDLEGRQGVVIRAIHHEERGARFVADQLGWPLYALPLDPPLGANADDYLNLIDQWVSAMAGTLSQ</sequence>
<protein>
    <submittedName>
        <fullName evidence="2">Metal ABC transporter substrate-binding protein</fullName>
    </submittedName>
</protein>
<feature type="signal peptide" evidence="1">
    <location>
        <begin position="1"/>
        <end position="19"/>
    </location>
</feature>
<dbReference type="Gene3D" id="3.40.50.1980">
    <property type="entry name" value="Nitrogenase molybdenum iron protein domain"/>
    <property type="match status" value="2"/>
</dbReference>
<name>A0ABV4BCD5_9GAMM</name>
<comment type="caution">
    <text evidence="2">The sequence shown here is derived from an EMBL/GenBank/DDBJ whole genome shotgun (WGS) entry which is preliminary data.</text>
</comment>
<dbReference type="PANTHER" id="PTHR42953:SF2">
    <property type="entry name" value="ADHESION PROTEIN"/>
    <property type="match status" value="1"/>
</dbReference>
<organism evidence="2 3">
    <name type="scientific">Thioalkalicoccus limnaeus</name>
    <dbReference type="NCBI Taxonomy" id="120681"/>
    <lineage>
        <taxon>Bacteria</taxon>
        <taxon>Pseudomonadati</taxon>
        <taxon>Pseudomonadota</taxon>
        <taxon>Gammaproteobacteria</taxon>
        <taxon>Chromatiales</taxon>
        <taxon>Chromatiaceae</taxon>
        <taxon>Thioalkalicoccus</taxon>
    </lineage>
</organism>
<reference evidence="2 3" key="1">
    <citation type="submission" date="2024-05" db="EMBL/GenBank/DDBJ databases">
        <title>Genome Sequence and Characterization of the New Strain Purple Sulfur Bacterium of Genus Thioalkalicoccus.</title>
        <authorList>
            <person name="Bryantseva I.A."/>
            <person name="Kyndt J.A."/>
            <person name="Imhoff J.F."/>
        </authorList>
    </citation>
    <scope>NUCLEOTIDE SEQUENCE [LARGE SCALE GENOMIC DNA]</scope>
    <source>
        <strain evidence="2 3">Um2</strain>
    </source>
</reference>
<evidence type="ECO:0000313" key="2">
    <source>
        <dbReference type="EMBL" id="MEY6431947.1"/>
    </source>
</evidence>
<dbReference type="RefSeq" id="WP_369666328.1">
    <property type="nucleotide sequence ID" value="NZ_JBDKXB010000005.1"/>
</dbReference>
<accession>A0ABV4BCD5</accession>
<feature type="chain" id="PRO_5046632940" evidence="1">
    <location>
        <begin position="20"/>
        <end position="296"/>
    </location>
</feature>
<dbReference type="SUPFAM" id="SSF53807">
    <property type="entry name" value="Helical backbone' metal receptor"/>
    <property type="match status" value="1"/>
</dbReference>
<dbReference type="PANTHER" id="PTHR42953">
    <property type="entry name" value="HIGH-AFFINITY ZINC UPTAKE SYSTEM PROTEIN ZNUA-RELATED"/>
    <property type="match status" value="1"/>
</dbReference>
<dbReference type="Proteomes" id="UP001564408">
    <property type="component" value="Unassembled WGS sequence"/>
</dbReference>
<proteinExistence type="predicted"/>
<gene>
    <name evidence="2" type="ORF">ABC977_05930</name>
</gene>